<feature type="region of interest" description="Disordered" evidence="1">
    <location>
        <begin position="59"/>
        <end position="107"/>
    </location>
</feature>
<organism evidence="3 4">
    <name type="scientific">Candidatus Curtissbacteria bacterium RIFCSPLOWO2_01_FULL_42_50</name>
    <dbReference type="NCBI Taxonomy" id="1797730"/>
    <lineage>
        <taxon>Bacteria</taxon>
        <taxon>Candidatus Curtissiibacteriota</taxon>
    </lineage>
</organism>
<dbReference type="Proteomes" id="UP000177039">
    <property type="component" value="Unassembled WGS sequence"/>
</dbReference>
<keyword evidence="2" id="KW-0472">Membrane</keyword>
<evidence type="ECO:0000313" key="4">
    <source>
        <dbReference type="Proteomes" id="UP000177039"/>
    </source>
</evidence>
<feature type="compositionally biased region" description="Low complexity" evidence="1">
    <location>
        <begin position="61"/>
        <end position="85"/>
    </location>
</feature>
<feature type="compositionally biased region" description="Pro residues" evidence="1">
    <location>
        <begin position="96"/>
        <end position="106"/>
    </location>
</feature>
<proteinExistence type="predicted"/>
<evidence type="ECO:0000256" key="1">
    <source>
        <dbReference type="SAM" id="MobiDB-lite"/>
    </source>
</evidence>
<accession>A0A1F5H6J0</accession>
<feature type="transmembrane region" description="Helical" evidence="2">
    <location>
        <begin position="12"/>
        <end position="38"/>
    </location>
</feature>
<evidence type="ECO:0000256" key="2">
    <source>
        <dbReference type="SAM" id="Phobius"/>
    </source>
</evidence>
<sequence length="229" mass="24162">MKSAKITLFSGIIHIPIIISAVVLISLVASFTVIGAGLELGGRQFEYLCQRFPNLPKCRLTSPTPSSKPTASPTRKPTPSASAIPSPTPVTKTSPEPSPSLGPSPSPTTYIAPGGKYKITIPADWVVNGTMASQTYSTTKLTGPNGYVAITFGSGKDPIGGCSETSNVELADRTISGCFLLQKDGSQILTRAYTKDKTGIDFTIEAYINSPLSYHRPVVLSVIGTIDIE</sequence>
<keyword evidence="2" id="KW-0812">Transmembrane</keyword>
<evidence type="ECO:0000313" key="3">
    <source>
        <dbReference type="EMBL" id="OGD99675.1"/>
    </source>
</evidence>
<gene>
    <name evidence="3" type="ORF">A3B54_03230</name>
</gene>
<reference evidence="3 4" key="1">
    <citation type="journal article" date="2016" name="Nat. Commun.">
        <title>Thousands of microbial genomes shed light on interconnected biogeochemical processes in an aquifer system.</title>
        <authorList>
            <person name="Anantharaman K."/>
            <person name="Brown C.T."/>
            <person name="Hug L.A."/>
            <person name="Sharon I."/>
            <person name="Castelle C.J."/>
            <person name="Probst A.J."/>
            <person name="Thomas B.C."/>
            <person name="Singh A."/>
            <person name="Wilkins M.J."/>
            <person name="Karaoz U."/>
            <person name="Brodie E.L."/>
            <person name="Williams K.H."/>
            <person name="Hubbard S.S."/>
            <person name="Banfield J.F."/>
        </authorList>
    </citation>
    <scope>NUCLEOTIDE SEQUENCE [LARGE SCALE GENOMIC DNA]</scope>
</reference>
<keyword evidence="2" id="KW-1133">Transmembrane helix</keyword>
<comment type="caution">
    <text evidence="3">The sequence shown here is derived from an EMBL/GenBank/DDBJ whole genome shotgun (WGS) entry which is preliminary data.</text>
</comment>
<dbReference type="EMBL" id="MFBT01000012">
    <property type="protein sequence ID" value="OGD99675.1"/>
    <property type="molecule type" value="Genomic_DNA"/>
</dbReference>
<dbReference type="AlphaFoldDB" id="A0A1F5H6J0"/>
<protein>
    <submittedName>
        <fullName evidence="3">Uncharacterized protein</fullName>
    </submittedName>
</protein>
<name>A0A1F5H6J0_9BACT</name>